<keyword evidence="3" id="KW-1185">Reference proteome</keyword>
<reference evidence="3" key="1">
    <citation type="submission" date="2017-02" db="EMBL/GenBank/DDBJ databases">
        <authorList>
            <person name="Varghese N."/>
            <person name="Submissions S."/>
        </authorList>
    </citation>
    <scope>NUCLEOTIDE SEQUENCE [LARGE SCALE GENOMIC DNA]</scope>
    <source>
        <strain evidence="3">DSM 16521</strain>
    </source>
</reference>
<dbReference type="GO" id="GO:0030435">
    <property type="term" value="P:sporulation resulting in formation of a cellular spore"/>
    <property type="evidence" value="ECO:0007669"/>
    <property type="project" value="InterPro"/>
</dbReference>
<name>A0A1T4PI16_9FIRM</name>
<dbReference type="AlphaFoldDB" id="A0A1T4PI16"/>
<feature type="domain" description="Sporulation stage II protein D amidase enhancer LytB N-terminal" evidence="1">
    <location>
        <begin position="182"/>
        <end position="272"/>
    </location>
</feature>
<protein>
    <submittedName>
        <fullName evidence="2">Stage II sporulation protein D</fullName>
    </submittedName>
</protein>
<proteinExistence type="predicted"/>
<dbReference type="RefSeq" id="WP_078665361.1">
    <property type="nucleotide sequence ID" value="NZ_FUXM01000011.1"/>
</dbReference>
<dbReference type="OrthoDB" id="9794671at2"/>
<evidence type="ECO:0000259" key="1">
    <source>
        <dbReference type="Pfam" id="PF08486"/>
    </source>
</evidence>
<organism evidence="2 3">
    <name type="scientific">Carboxydocella sporoproducens DSM 16521</name>
    <dbReference type="NCBI Taxonomy" id="1121270"/>
    <lineage>
        <taxon>Bacteria</taxon>
        <taxon>Bacillati</taxon>
        <taxon>Bacillota</taxon>
        <taxon>Clostridia</taxon>
        <taxon>Eubacteriales</taxon>
        <taxon>Clostridiales Family XVI. Incertae Sedis</taxon>
        <taxon>Carboxydocella</taxon>
    </lineage>
</organism>
<sequence length="462" mass="50108">MKKKIGTLILIVLMLGYLTAPAPILAAAQPIIKVALKIDASSYSDKIYGPYQVVDNKTGAVVATVNNSDGVQVDVSPDNGGDIYVLNGEGAVTTLPADSTGLYGVGAGGTVQALPKDYFMVDAQAKPRAAKGLALTVDGTPAGTFVGPLEFQRQSTQLNNPPLIGFNGKRYRGNFRLIPRSETAFNIINVLPMEEYLYGVVPSEMPTSWHMEALKAQAVAARTYALRQIKANPLAEYNVLPTDASQVYGGYDKERGSSSSAVDQTRGEVLVYNGQPIDAVFHSSNGGATENSEEVWSSTVAYLRGKVDPFDYNDWHYRSDPKNTVTYDKAGLITQLNLKGYNFGDVTDLIVDKLTTVGQRIQILRITGKDKNGNPLEVILKNADRVRTTFGLKARAKSMTLVKDPVTQELQSVTFTSEGWGHGLGMSQYGAKGRAENGQTYKQILQFYYTGAQLVGDYNQSQ</sequence>
<dbReference type="NCBIfam" id="TIGR02669">
    <property type="entry name" value="SpoIID_LytB"/>
    <property type="match status" value="1"/>
</dbReference>
<dbReference type="Pfam" id="PF08486">
    <property type="entry name" value="SpoIID"/>
    <property type="match status" value="1"/>
</dbReference>
<dbReference type="GO" id="GO:0030288">
    <property type="term" value="C:outer membrane-bounded periplasmic space"/>
    <property type="evidence" value="ECO:0007669"/>
    <property type="project" value="TreeGrafter"/>
</dbReference>
<dbReference type="InterPro" id="IPR051922">
    <property type="entry name" value="Bact_Sporulation_Assoc"/>
</dbReference>
<dbReference type="PANTHER" id="PTHR30032">
    <property type="entry name" value="N-ACETYLMURAMOYL-L-ALANINE AMIDASE-RELATED"/>
    <property type="match status" value="1"/>
</dbReference>
<accession>A0A1T4PI16</accession>
<evidence type="ECO:0000313" key="3">
    <source>
        <dbReference type="Proteomes" id="UP000189933"/>
    </source>
</evidence>
<dbReference type="PANTHER" id="PTHR30032:SF4">
    <property type="entry name" value="AMIDASE ENHANCER"/>
    <property type="match status" value="1"/>
</dbReference>
<dbReference type="EMBL" id="FUXM01000011">
    <property type="protein sequence ID" value="SJZ90866.1"/>
    <property type="molecule type" value="Genomic_DNA"/>
</dbReference>
<dbReference type="InterPro" id="IPR013486">
    <property type="entry name" value="SpoIID/LytB"/>
</dbReference>
<evidence type="ECO:0000313" key="2">
    <source>
        <dbReference type="EMBL" id="SJZ90866.1"/>
    </source>
</evidence>
<dbReference type="InterPro" id="IPR013693">
    <property type="entry name" value="SpoIID/LytB_N"/>
</dbReference>
<dbReference type="Proteomes" id="UP000189933">
    <property type="component" value="Unassembled WGS sequence"/>
</dbReference>
<gene>
    <name evidence="2" type="ORF">SAMN02745885_01284</name>
</gene>